<dbReference type="Gene3D" id="3.90.1720.10">
    <property type="entry name" value="endopeptidase domain like (from Nostoc punctiforme)"/>
    <property type="match status" value="1"/>
</dbReference>
<dbReference type="PROSITE" id="PS51935">
    <property type="entry name" value="NLPC_P60"/>
    <property type="match status" value="1"/>
</dbReference>
<evidence type="ECO:0000256" key="2">
    <source>
        <dbReference type="ARBA" id="ARBA00022670"/>
    </source>
</evidence>
<accession>A0A223S236</accession>
<keyword evidence="2" id="KW-0645">Protease</keyword>
<dbReference type="GO" id="GO:0006508">
    <property type="term" value="P:proteolysis"/>
    <property type="evidence" value="ECO:0007669"/>
    <property type="project" value="UniProtKB-KW"/>
</dbReference>
<dbReference type="Proteomes" id="UP000215005">
    <property type="component" value="Chromosome"/>
</dbReference>
<evidence type="ECO:0000256" key="5">
    <source>
        <dbReference type="SAM" id="SignalP"/>
    </source>
</evidence>
<dbReference type="Pfam" id="PF00877">
    <property type="entry name" value="NLPC_P60"/>
    <property type="match status" value="1"/>
</dbReference>
<evidence type="ECO:0000256" key="1">
    <source>
        <dbReference type="ARBA" id="ARBA00007074"/>
    </source>
</evidence>
<evidence type="ECO:0000313" key="7">
    <source>
        <dbReference type="EMBL" id="ASU82079.1"/>
    </source>
</evidence>
<dbReference type="InterPro" id="IPR051202">
    <property type="entry name" value="Peptidase_C40"/>
</dbReference>
<name>A0A223S236_9ACTN</name>
<dbReference type="GO" id="GO:0008234">
    <property type="term" value="F:cysteine-type peptidase activity"/>
    <property type="evidence" value="ECO:0007669"/>
    <property type="project" value="UniProtKB-KW"/>
</dbReference>
<dbReference type="KEGG" id="ngv:CDO52_04140"/>
<organism evidence="7 8">
    <name type="scientific">Nocardiopsis gilva YIM 90087</name>
    <dbReference type="NCBI Taxonomy" id="1235441"/>
    <lineage>
        <taxon>Bacteria</taxon>
        <taxon>Bacillati</taxon>
        <taxon>Actinomycetota</taxon>
        <taxon>Actinomycetes</taxon>
        <taxon>Streptosporangiales</taxon>
        <taxon>Nocardiopsidaceae</taxon>
        <taxon>Nocardiopsis</taxon>
    </lineage>
</organism>
<protein>
    <recommendedName>
        <fullName evidence="6">NlpC/P60 domain-containing protein</fullName>
    </recommendedName>
</protein>
<dbReference type="RefSeq" id="WP_017620706.1">
    <property type="nucleotide sequence ID" value="NZ_ANBG01000346.1"/>
</dbReference>
<gene>
    <name evidence="7" type="ORF">CDO52_04140</name>
</gene>
<feature type="signal peptide" evidence="5">
    <location>
        <begin position="1"/>
        <end position="27"/>
    </location>
</feature>
<reference evidence="7 8" key="1">
    <citation type="submission" date="2017-08" db="EMBL/GenBank/DDBJ databases">
        <title>The complete genome sequence of Nocardiopsis gilva YIM 90087.</title>
        <authorList>
            <person name="Yin M."/>
            <person name="Tang S."/>
        </authorList>
    </citation>
    <scope>NUCLEOTIDE SEQUENCE [LARGE SCALE GENOMIC DNA]</scope>
    <source>
        <strain evidence="7 8">YIM 90087</strain>
    </source>
</reference>
<dbReference type="PANTHER" id="PTHR47053">
    <property type="entry name" value="MUREIN DD-ENDOPEPTIDASE MEPH-RELATED"/>
    <property type="match status" value="1"/>
</dbReference>
<keyword evidence="4" id="KW-0788">Thiol protease</keyword>
<keyword evidence="8" id="KW-1185">Reference proteome</keyword>
<dbReference type="EMBL" id="CP022753">
    <property type="protein sequence ID" value="ASU82079.1"/>
    <property type="molecule type" value="Genomic_DNA"/>
</dbReference>
<keyword evidence="5" id="KW-0732">Signal</keyword>
<evidence type="ECO:0000256" key="4">
    <source>
        <dbReference type="ARBA" id="ARBA00022807"/>
    </source>
</evidence>
<evidence type="ECO:0000313" key="8">
    <source>
        <dbReference type="Proteomes" id="UP000215005"/>
    </source>
</evidence>
<sequence>MTRAAVTLSVFLAISTTGLISATRAVADEHGGVSEWASYTAERAVTYATAQVGTPYKFGGSGPSGFDCSGLVQWAYKKAGKAISRTTYTQYREGSAVPRSRLRRGDLLFFYSGPSHVGMYVGNGHMIHAPRSGRLVQIVDMARYYDRKLVGARRVA</sequence>
<evidence type="ECO:0000256" key="3">
    <source>
        <dbReference type="ARBA" id="ARBA00022801"/>
    </source>
</evidence>
<dbReference type="PANTHER" id="PTHR47053:SF1">
    <property type="entry name" value="MUREIN DD-ENDOPEPTIDASE MEPH-RELATED"/>
    <property type="match status" value="1"/>
</dbReference>
<dbReference type="InterPro" id="IPR038765">
    <property type="entry name" value="Papain-like_cys_pep_sf"/>
</dbReference>
<dbReference type="AlphaFoldDB" id="A0A223S236"/>
<feature type="chain" id="PRO_5011276932" description="NlpC/P60 domain-containing protein" evidence="5">
    <location>
        <begin position="28"/>
        <end position="156"/>
    </location>
</feature>
<comment type="similarity">
    <text evidence="1">Belongs to the peptidase C40 family.</text>
</comment>
<feature type="domain" description="NlpC/P60" evidence="6">
    <location>
        <begin position="38"/>
        <end position="156"/>
    </location>
</feature>
<evidence type="ECO:0000259" key="6">
    <source>
        <dbReference type="PROSITE" id="PS51935"/>
    </source>
</evidence>
<proteinExistence type="inferred from homology"/>
<dbReference type="SUPFAM" id="SSF54001">
    <property type="entry name" value="Cysteine proteinases"/>
    <property type="match status" value="1"/>
</dbReference>
<dbReference type="InterPro" id="IPR000064">
    <property type="entry name" value="NLP_P60_dom"/>
</dbReference>
<keyword evidence="3" id="KW-0378">Hydrolase</keyword>
<dbReference type="OrthoDB" id="5244330at2"/>